<sequence length="66" mass="7800">MDVRIEIEHHDENSFHTTYKVERYTKYAKVDLQEHASTSRNLEVEAMMNVHLTNENISHRVVTMLG</sequence>
<accession>A0A1Q9EIK3</accession>
<protein>
    <submittedName>
        <fullName evidence="1">Uncharacterized protein</fullName>
    </submittedName>
</protein>
<dbReference type="AlphaFoldDB" id="A0A1Q9EIK3"/>
<comment type="caution">
    <text evidence="1">The sequence shown here is derived from an EMBL/GenBank/DDBJ whole genome shotgun (WGS) entry which is preliminary data.</text>
</comment>
<keyword evidence="2" id="KW-1185">Reference proteome</keyword>
<dbReference type="OrthoDB" id="446919at2759"/>
<evidence type="ECO:0000313" key="1">
    <source>
        <dbReference type="EMBL" id="OLQ07245.1"/>
    </source>
</evidence>
<gene>
    <name evidence="1" type="ORF">AK812_SmicGene9348</name>
</gene>
<reference evidence="1 2" key="1">
    <citation type="submission" date="2016-02" db="EMBL/GenBank/DDBJ databases">
        <title>Genome analysis of coral dinoflagellate symbionts highlights evolutionary adaptations to a symbiotic lifestyle.</title>
        <authorList>
            <person name="Aranda M."/>
            <person name="Li Y."/>
            <person name="Liew Y.J."/>
            <person name="Baumgarten S."/>
            <person name="Simakov O."/>
            <person name="Wilson M."/>
            <person name="Piel J."/>
            <person name="Ashoor H."/>
            <person name="Bougouffa S."/>
            <person name="Bajic V.B."/>
            <person name="Ryu T."/>
            <person name="Ravasi T."/>
            <person name="Bayer T."/>
            <person name="Micklem G."/>
            <person name="Kim H."/>
            <person name="Bhak J."/>
            <person name="Lajeunesse T.C."/>
            <person name="Voolstra C.R."/>
        </authorList>
    </citation>
    <scope>NUCLEOTIDE SEQUENCE [LARGE SCALE GENOMIC DNA]</scope>
    <source>
        <strain evidence="1 2">CCMP2467</strain>
    </source>
</reference>
<dbReference type="Proteomes" id="UP000186817">
    <property type="component" value="Unassembled WGS sequence"/>
</dbReference>
<evidence type="ECO:0000313" key="2">
    <source>
        <dbReference type="Proteomes" id="UP000186817"/>
    </source>
</evidence>
<dbReference type="EMBL" id="LSRX01000143">
    <property type="protein sequence ID" value="OLQ07245.1"/>
    <property type="molecule type" value="Genomic_DNA"/>
</dbReference>
<proteinExistence type="predicted"/>
<name>A0A1Q9EIK3_SYMMI</name>
<organism evidence="1 2">
    <name type="scientific">Symbiodinium microadriaticum</name>
    <name type="common">Dinoflagellate</name>
    <name type="synonym">Zooxanthella microadriatica</name>
    <dbReference type="NCBI Taxonomy" id="2951"/>
    <lineage>
        <taxon>Eukaryota</taxon>
        <taxon>Sar</taxon>
        <taxon>Alveolata</taxon>
        <taxon>Dinophyceae</taxon>
        <taxon>Suessiales</taxon>
        <taxon>Symbiodiniaceae</taxon>
        <taxon>Symbiodinium</taxon>
    </lineage>
</organism>